<dbReference type="CDD" id="cd01949">
    <property type="entry name" value="GGDEF"/>
    <property type="match status" value="1"/>
</dbReference>
<proteinExistence type="predicted"/>
<evidence type="ECO:0000313" key="8">
    <source>
        <dbReference type="EMBL" id="OPJ54609.1"/>
    </source>
</evidence>
<comment type="caution">
    <text evidence="8">The sequence shown here is derived from an EMBL/GenBank/DDBJ whole genome shotgun (WGS) entry which is preliminary data.</text>
</comment>
<dbReference type="GO" id="GO:0071555">
    <property type="term" value="P:cell wall organization"/>
    <property type="evidence" value="ECO:0007669"/>
    <property type="project" value="InterPro"/>
</dbReference>
<dbReference type="InterPro" id="IPR050469">
    <property type="entry name" value="Diguanylate_Cyclase"/>
</dbReference>
<dbReference type="GO" id="GO:0052621">
    <property type="term" value="F:diguanylate cyclase activity"/>
    <property type="evidence" value="ECO:0007669"/>
    <property type="project" value="TreeGrafter"/>
</dbReference>
<feature type="transmembrane region" description="Helical" evidence="6">
    <location>
        <begin position="133"/>
        <end position="151"/>
    </location>
</feature>
<name>A0A1V4I3Y1_9CLOT</name>
<dbReference type="OrthoDB" id="9805474at2"/>
<dbReference type="PANTHER" id="PTHR45138">
    <property type="entry name" value="REGULATORY COMPONENTS OF SENSORY TRANSDUCTION SYSTEM"/>
    <property type="match status" value="1"/>
</dbReference>
<feature type="transmembrane region" description="Helical" evidence="6">
    <location>
        <begin position="5"/>
        <end position="24"/>
    </location>
</feature>
<dbReference type="Gene3D" id="3.30.70.270">
    <property type="match status" value="1"/>
</dbReference>
<dbReference type="PROSITE" id="PS50887">
    <property type="entry name" value="GGDEF"/>
    <property type="match status" value="1"/>
</dbReference>
<dbReference type="Pfam" id="PF00990">
    <property type="entry name" value="GGDEF"/>
    <property type="match status" value="1"/>
</dbReference>
<feature type="transmembrane region" description="Helical" evidence="6">
    <location>
        <begin position="157"/>
        <end position="179"/>
    </location>
</feature>
<feature type="transmembrane region" description="Helical" evidence="6">
    <location>
        <begin position="36"/>
        <end position="56"/>
    </location>
</feature>
<gene>
    <name evidence="8" type="primary">pleD_4</name>
    <name evidence="8" type="ORF">CLCHR_48180</name>
</gene>
<evidence type="ECO:0000256" key="4">
    <source>
        <dbReference type="ARBA" id="ARBA00022989"/>
    </source>
</evidence>
<evidence type="ECO:0000313" key="9">
    <source>
        <dbReference type="Proteomes" id="UP000191056"/>
    </source>
</evidence>
<evidence type="ECO:0000256" key="2">
    <source>
        <dbReference type="ARBA" id="ARBA00022475"/>
    </source>
</evidence>
<dbReference type="PANTHER" id="PTHR45138:SF9">
    <property type="entry name" value="DIGUANYLATE CYCLASE DGCM-RELATED"/>
    <property type="match status" value="1"/>
</dbReference>
<dbReference type="RefSeq" id="WP_079442447.1">
    <property type="nucleotide sequence ID" value="NZ_MZGT01000152.1"/>
</dbReference>
<reference evidence="8 9" key="1">
    <citation type="submission" date="2017-03" db="EMBL/GenBank/DDBJ databases">
        <title>Genome sequence of Clostridium chromiireducens DSM 23318.</title>
        <authorList>
            <person name="Poehlein A."/>
            <person name="Daniel R."/>
        </authorList>
    </citation>
    <scope>NUCLEOTIDE SEQUENCE [LARGE SCALE GENOMIC DNA]</scope>
    <source>
        <strain evidence="8 9">DSM 23318</strain>
    </source>
</reference>
<dbReference type="InterPro" id="IPR029787">
    <property type="entry name" value="Nucleotide_cyclase"/>
</dbReference>
<evidence type="ECO:0000256" key="1">
    <source>
        <dbReference type="ARBA" id="ARBA00004651"/>
    </source>
</evidence>
<keyword evidence="5 6" id="KW-0472">Membrane</keyword>
<accession>A0A1V4I3Y1</accession>
<dbReference type="InterPro" id="IPR011620">
    <property type="entry name" value="Sig_transdc_His_kinase_LytS_TM"/>
</dbReference>
<dbReference type="EMBL" id="MZGT01000152">
    <property type="protein sequence ID" value="OPJ54609.1"/>
    <property type="molecule type" value="Genomic_DNA"/>
</dbReference>
<dbReference type="InterPro" id="IPR000160">
    <property type="entry name" value="GGDEF_dom"/>
</dbReference>
<keyword evidence="9" id="KW-1185">Reference proteome</keyword>
<evidence type="ECO:0000256" key="3">
    <source>
        <dbReference type="ARBA" id="ARBA00022692"/>
    </source>
</evidence>
<dbReference type="SUPFAM" id="SSF55073">
    <property type="entry name" value="Nucleotide cyclase"/>
    <property type="match status" value="1"/>
</dbReference>
<dbReference type="GO" id="GO:0000155">
    <property type="term" value="F:phosphorelay sensor kinase activity"/>
    <property type="evidence" value="ECO:0007669"/>
    <property type="project" value="InterPro"/>
</dbReference>
<sequence length="356" mass="40385">MLRSLFVNATMLISFIYLVSQLLREEELNTNTKIKIKLSLGLLTGLSGCALIFYGINLSNNTIIDFRVISVMIASLYGGFISAFISVFIIILFRLAILGINYSSLVASINMIVLLVCFSLLSKYDMTFFKKYTYMTILSIVSSIIWISLVLRDFHLVLSVLGSFIFSIVVLSVIVYYILDHMTKTNETYRKLKFESKKDFLTGLNNAREFDSILNRVIDNALERKENLSMLMIDIDYFKHINDTYGHPAGDLVLKQLSRILVDSCRTFDIVSRNGGEEFTAILLDCNYSHAMEIAEKIRRNVQNNIFLINGYVTVKITVSIGVSSYPDITKDINTLLNQADDSLYSAKRTGRNKVC</sequence>
<comment type="subcellular location">
    <subcellularLocation>
        <location evidence="1">Cell membrane</location>
        <topology evidence="1">Multi-pass membrane protein</topology>
    </subcellularLocation>
</comment>
<dbReference type="InterPro" id="IPR043128">
    <property type="entry name" value="Rev_trsase/Diguanyl_cyclase"/>
</dbReference>
<dbReference type="AlphaFoldDB" id="A0A1V4I3Y1"/>
<feature type="domain" description="GGDEF" evidence="7">
    <location>
        <begin position="226"/>
        <end position="356"/>
    </location>
</feature>
<feature type="transmembrane region" description="Helical" evidence="6">
    <location>
        <begin position="99"/>
        <end position="121"/>
    </location>
</feature>
<dbReference type="NCBIfam" id="TIGR00254">
    <property type="entry name" value="GGDEF"/>
    <property type="match status" value="1"/>
</dbReference>
<dbReference type="GO" id="GO:0005886">
    <property type="term" value="C:plasma membrane"/>
    <property type="evidence" value="ECO:0007669"/>
    <property type="project" value="UniProtKB-SubCell"/>
</dbReference>
<dbReference type="SMART" id="SM00267">
    <property type="entry name" value="GGDEF"/>
    <property type="match status" value="1"/>
</dbReference>
<organism evidence="8 9">
    <name type="scientific">Clostridium chromiireducens</name>
    <dbReference type="NCBI Taxonomy" id="225345"/>
    <lineage>
        <taxon>Bacteria</taxon>
        <taxon>Bacillati</taxon>
        <taxon>Bacillota</taxon>
        <taxon>Clostridia</taxon>
        <taxon>Eubacteriales</taxon>
        <taxon>Clostridiaceae</taxon>
        <taxon>Clostridium</taxon>
    </lineage>
</organism>
<dbReference type="GO" id="GO:0043709">
    <property type="term" value="P:cell adhesion involved in single-species biofilm formation"/>
    <property type="evidence" value="ECO:0007669"/>
    <property type="project" value="TreeGrafter"/>
</dbReference>
<evidence type="ECO:0000256" key="6">
    <source>
        <dbReference type="SAM" id="Phobius"/>
    </source>
</evidence>
<dbReference type="GO" id="GO:1902201">
    <property type="term" value="P:negative regulation of bacterial-type flagellum-dependent cell motility"/>
    <property type="evidence" value="ECO:0007669"/>
    <property type="project" value="TreeGrafter"/>
</dbReference>
<protein>
    <submittedName>
        <fullName evidence="8">Response regulator PleD</fullName>
    </submittedName>
</protein>
<feature type="transmembrane region" description="Helical" evidence="6">
    <location>
        <begin position="68"/>
        <end position="93"/>
    </location>
</feature>
<dbReference type="STRING" id="225345.CLCHR_48180"/>
<dbReference type="FunFam" id="3.30.70.270:FF:000001">
    <property type="entry name" value="Diguanylate cyclase domain protein"/>
    <property type="match status" value="1"/>
</dbReference>
<keyword evidence="3 6" id="KW-0812">Transmembrane</keyword>
<keyword evidence="4 6" id="KW-1133">Transmembrane helix</keyword>
<dbReference type="Pfam" id="PF07694">
    <property type="entry name" value="5TM-5TMR_LYT"/>
    <property type="match status" value="1"/>
</dbReference>
<evidence type="ECO:0000259" key="7">
    <source>
        <dbReference type="PROSITE" id="PS50887"/>
    </source>
</evidence>
<evidence type="ECO:0000256" key="5">
    <source>
        <dbReference type="ARBA" id="ARBA00023136"/>
    </source>
</evidence>
<dbReference type="Proteomes" id="UP000191056">
    <property type="component" value="Unassembled WGS sequence"/>
</dbReference>
<keyword evidence="2" id="KW-1003">Cell membrane</keyword>